<dbReference type="AlphaFoldDB" id="A0A5C3QGJ2"/>
<keyword evidence="1" id="KW-1133">Transmembrane helix</keyword>
<accession>A0A5C3QGJ2</accession>
<evidence type="ECO:0000313" key="2">
    <source>
        <dbReference type="EMBL" id="TFK99278.1"/>
    </source>
</evidence>
<proteinExistence type="predicted"/>
<evidence type="ECO:0000256" key="1">
    <source>
        <dbReference type="SAM" id="Phobius"/>
    </source>
</evidence>
<sequence length="53" mass="5671">MNRLALFTRVDLHFWVPLVGASIVILSAHPLAVFSSLLGALLLSGLPRSTDAL</sequence>
<keyword evidence="1" id="KW-0472">Membrane</keyword>
<organism evidence="2 3">
    <name type="scientific">Pterulicium gracile</name>
    <dbReference type="NCBI Taxonomy" id="1884261"/>
    <lineage>
        <taxon>Eukaryota</taxon>
        <taxon>Fungi</taxon>
        <taxon>Dikarya</taxon>
        <taxon>Basidiomycota</taxon>
        <taxon>Agaricomycotina</taxon>
        <taxon>Agaricomycetes</taxon>
        <taxon>Agaricomycetidae</taxon>
        <taxon>Agaricales</taxon>
        <taxon>Pleurotineae</taxon>
        <taxon>Pterulaceae</taxon>
        <taxon>Pterulicium</taxon>
    </lineage>
</organism>
<reference evidence="2 3" key="1">
    <citation type="journal article" date="2019" name="Nat. Ecol. Evol.">
        <title>Megaphylogeny resolves global patterns of mushroom evolution.</title>
        <authorList>
            <person name="Varga T."/>
            <person name="Krizsan K."/>
            <person name="Foldi C."/>
            <person name="Dima B."/>
            <person name="Sanchez-Garcia M."/>
            <person name="Sanchez-Ramirez S."/>
            <person name="Szollosi G.J."/>
            <person name="Szarkandi J.G."/>
            <person name="Papp V."/>
            <person name="Albert L."/>
            <person name="Andreopoulos W."/>
            <person name="Angelini C."/>
            <person name="Antonin V."/>
            <person name="Barry K.W."/>
            <person name="Bougher N.L."/>
            <person name="Buchanan P."/>
            <person name="Buyck B."/>
            <person name="Bense V."/>
            <person name="Catcheside P."/>
            <person name="Chovatia M."/>
            <person name="Cooper J."/>
            <person name="Damon W."/>
            <person name="Desjardin D."/>
            <person name="Finy P."/>
            <person name="Geml J."/>
            <person name="Haridas S."/>
            <person name="Hughes K."/>
            <person name="Justo A."/>
            <person name="Karasinski D."/>
            <person name="Kautmanova I."/>
            <person name="Kiss B."/>
            <person name="Kocsube S."/>
            <person name="Kotiranta H."/>
            <person name="LaButti K.M."/>
            <person name="Lechner B.E."/>
            <person name="Liimatainen K."/>
            <person name="Lipzen A."/>
            <person name="Lukacs Z."/>
            <person name="Mihaltcheva S."/>
            <person name="Morgado L.N."/>
            <person name="Niskanen T."/>
            <person name="Noordeloos M.E."/>
            <person name="Ohm R.A."/>
            <person name="Ortiz-Santana B."/>
            <person name="Ovrebo C."/>
            <person name="Racz N."/>
            <person name="Riley R."/>
            <person name="Savchenko A."/>
            <person name="Shiryaev A."/>
            <person name="Soop K."/>
            <person name="Spirin V."/>
            <person name="Szebenyi C."/>
            <person name="Tomsovsky M."/>
            <person name="Tulloss R.E."/>
            <person name="Uehling J."/>
            <person name="Grigoriev I.V."/>
            <person name="Vagvolgyi C."/>
            <person name="Papp T."/>
            <person name="Martin F.M."/>
            <person name="Miettinen O."/>
            <person name="Hibbett D.S."/>
            <person name="Nagy L.G."/>
        </authorList>
    </citation>
    <scope>NUCLEOTIDE SEQUENCE [LARGE SCALE GENOMIC DNA]</scope>
    <source>
        <strain evidence="2 3">CBS 309.79</strain>
    </source>
</reference>
<keyword evidence="1" id="KW-0812">Transmembrane</keyword>
<protein>
    <submittedName>
        <fullName evidence="2">Uncharacterized protein</fullName>
    </submittedName>
</protein>
<dbReference type="Proteomes" id="UP000305067">
    <property type="component" value="Unassembled WGS sequence"/>
</dbReference>
<evidence type="ECO:0000313" key="3">
    <source>
        <dbReference type="Proteomes" id="UP000305067"/>
    </source>
</evidence>
<dbReference type="EMBL" id="ML178834">
    <property type="protein sequence ID" value="TFK99278.1"/>
    <property type="molecule type" value="Genomic_DNA"/>
</dbReference>
<name>A0A5C3QGJ2_9AGAR</name>
<keyword evidence="3" id="KW-1185">Reference proteome</keyword>
<gene>
    <name evidence="2" type="ORF">BDV98DRAFT_571324</name>
</gene>
<feature type="transmembrane region" description="Helical" evidence="1">
    <location>
        <begin position="12"/>
        <end position="43"/>
    </location>
</feature>